<accession>K1SN02</accession>
<organism evidence="1">
    <name type="scientific">human gut metagenome</name>
    <dbReference type="NCBI Taxonomy" id="408170"/>
    <lineage>
        <taxon>unclassified sequences</taxon>
        <taxon>metagenomes</taxon>
        <taxon>organismal metagenomes</taxon>
    </lineage>
</organism>
<sequence length="278" mass="30662">MPPVEGSMAELLANLERTALEKQTAESGAHTFTGRVFGRDDKPWAGYEFICSGGRRVVTDAEGRFTIVTEKPIVCYLVGGETDQKVKSVGSRFGIPMGTDIALEFHLKESLALTHLPVSDEPVVYAVYGDPADFRFDPEHPPLIMDGGEELSAETLDTYLGLPEQKMIGAWMVKGPEALKGYGTRAANGVLSIRVQTYPYTESWSPADPSLWDPEDLELYLVWEGDELPEQFVARRDAYMKEEFAKLLTADAGKLERLGYKSVDGAEEWVTVEVSDGA</sequence>
<dbReference type="AlphaFoldDB" id="K1SN02"/>
<gene>
    <name evidence="1" type="ORF">LEA_15446</name>
</gene>
<reference evidence="1" key="1">
    <citation type="journal article" date="2013" name="Environ. Microbiol.">
        <title>Microbiota from the distal guts of lean and obese adolescents exhibit partial functional redundancy besides clear differences in community structure.</title>
        <authorList>
            <person name="Ferrer M."/>
            <person name="Ruiz A."/>
            <person name="Lanza F."/>
            <person name="Haange S.B."/>
            <person name="Oberbach A."/>
            <person name="Till H."/>
            <person name="Bargiela R."/>
            <person name="Campoy C."/>
            <person name="Segura M.T."/>
            <person name="Richter M."/>
            <person name="von Bergen M."/>
            <person name="Seifert J."/>
            <person name="Suarez A."/>
        </authorList>
    </citation>
    <scope>NUCLEOTIDE SEQUENCE</scope>
</reference>
<dbReference type="EMBL" id="AJWY01010540">
    <property type="protein sequence ID" value="EKC55255.1"/>
    <property type="molecule type" value="Genomic_DNA"/>
</dbReference>
<feature type="non-terminal residue" evidence="1">
    <location>
        <position position="278"/>
    </location>
</feature>
<comment type="caution">
    <text evidence="1">The sequence shown here is derived from an EMBL/GenBank/DDBJ whole genome shotgun (WGS) entry which is preliminary data.</text>
</comment>
<protein>
    <submittedName>
        <fullName evidence="1">Uncharacterized protein</fullName>
    </submittedName>
</protein>
<name>K1SN02_9ZZZZ</name>
<proteinExistence type="predicted"/>
<evidence type="ECO:0000313" key="1">
    <source>
        <dbReference type="EMBL" id="EKC55255.1"/>
    </source>
</evidence>